<dbReference type="InterPro" id="IPR000719">
    <property type="entry name" value="Prot_kinase_dom"/>
</dbReference>
<dbReference type="PROSITE" id="PS50011">
    <property type="entry name" value="PROTEIN_KINASE_DOM"/>
    <property type="match status" value="1"/>
</dbReference>
<dbReference type="Gene3D" id="1.20.1270.420">
    <property type="match status" value="1"/>
</dbReference>
<dbReference type="GO" id="GO:0005737">
    <property type="term" value="C:cytoplasm"/>
    <property type="evidence" value="ECO:0007669"/>
    <property type="project" value="UniProtKB-SubCell"/>
</dbReference>
<keyword evidence="8" id="KW-0732">Signal</keyword>
<keyword evidence="4" id="KW-0808">Transferase</keyword>
<organism evidence="10">
    <name type="scientific">Haliotis discus discus</name>
    <name type="common">disc abalone</name>
    <dbReference type="NCBI Taxonomy" id="91233"/>
    <lineage>
        <taxon>Eukaryota</taxon>
        <taxon>Metazoa</taxon>
        <taxon>Spiralia</taxon>
        <taxon>Lophotrochozoa</taxon>
        <taxon>Mollusca</taxon>
        <taxon>Gastropoda</taxon>
        <taxon>Vetigastropoda</taxon>
        <taxon>Lepetellida</taxon>
        <taxon>Haliotoidea</taxon>
        <taxon>Haliotidae</taxon>
        <taxon>Haliotis</taxon>
    </lineage>
</organism>
<keyword evidence="2" id="KW-0963">Cytoplasm</keyword>
<dbReference type="Gene3D" id="3.30.200.20">
    <property type="entry name" value="Phosphorylase Kinase, domain 1"/>
    <property type="match status" value="1"/>
</dbReference>
<evidence type="ECO:0000256" key="6">
    <source>
        <dbReference type="ARBA" id="ARBA00022777"/>
    </source>
</evidence>
<feature type="signal peptide" evidence="8">
    <location>
        <begin position="1"/>
        <end position="32"/>
    </location>
</feature>
<dbReference type="Gene3D" id="1.10.510.10">
    <property type="entry name" value="Transferase(Phosphotransferase) domain 1"/>
    <property type="match status" value="1"/>
</dbReference>
<dbReference type="InterPro" id="IPR011009">
    <property type="entry name" value="Kinase-like_dom_sf"/>
</dbReference>
<reference evidence="10" key="1">
    <citation type="submission" date="2016-10" db="EMBL/GenBank/DDBJ databases">
        <authorList>
            <person name="Bathige S.D.N.K."/>
            <person name="Lee S."/>
            <person name="Lee J."/>
        </authorList>
    </citation>
    <scope>NUCLEOTIDE SEQUENCE</scope>
</reference>
<dbReference type="FunFam" id="1.10.510.10:FF:000100">
    <property type="entry name" value="inhibitor of nuclear factor kappa-B kinase subunit epsilon"/>
    <property type="match status" value="1"/>
</dbReference>
<comment type="subcellular location">
    <subcellularLocation>
        <location evidence="1">Cytoplasm</location>
    </subcellularLocation>
</comment>
<keyword evidence="5" id="KW-0547">Nucleotide-binding</keyword>
<evidence type="ECO:0000256" key="1">
    <source>
        <dbReference type="ARBA" id="ARBA00004496"/>
    </source>
</evidence>
<evidence type="ECO:0000256" key="4">
    <source>
        <dbReference type="ARBA" id="ARBA00022679"/>
    </source>
</evidence>
<dbReference type="SUPFAM" id="SSF56112">
    <property type="entry name" value="Protein kinase-like (PK-like)"/>
    <property type="match status" value="1"/>
</dbReference>
<accession>A0A7I6J2N1</accession>
<evidence type="ECO:0000259" key="9">
    <source>
        <dbReference type="PROSITE" id="PS50011"/>
    </source>
</evidence>
<evidence type="ECO:0000256" key="3">
    <source>
        <dbReference type="ARBA" id="ARBA00022527"/>
    </source>
</evidence>
<proteinExistence type="evidence at transcript level"/>
<dbReference type="Gene3D" id="3.10.20.90">
    <property type="entry name" value="Phosphatidylinositol 3-kinase Catalytic Subunit, Chain A, domain 1"/>
    <property type="match status" value="1"/>
</dbReference>
<dbReference type="PANTHER" id="PTHR22969:SF15">
    <property type="entry name" value="FI05319P"/>
    <property type="match status" value="1"/>
</dbReference>
<protein>
    <submittedName>
        <fullName evidence="10">Inhibitor of nuclear factor kappa-B kinase-like protein</fullName>
    </submittedName>
</protein>
<evidence type="ECO:0000256" key="8">
    <source>
        <dbReference type="SAM" id="SignalP"/>
    </source>
</evidence>
<name>A0A7I6J2N1_HALDI</name>
<dbReference type="SMART" id="SM00220">
    <property type="entry name" value="S_TKc"/>
    <property type="match status" value="1"/>
</dbReference>
<dbReference type="GO" id="GO:0004674">
    <property type="term" value="F:protein serine/threonine kinase activity"/>
    <property type="evidence" value="ECO:0007669"/>
    <property type="project" value="UniProtKB-KW"/>
</dbReference>
<dbReference type="AlphaFoldDB" id="A0A7I6J2N1"/>
<evidence type="ECO:0000256" key="5">
    <source>
        <dbReference type="ARBA" id="ARBA00022741"/>
    </source>
</evidence>
<feature type="domain" description="Protein kinase" evidence="9">
    <location>
        <begin position="42"/>
        <end position="336"/>
    </location>
</feature>
<keyword evidence="3" id="KW-0723">Serine/threonine-protein kinase</keyword>
<dbReference type="EMBL" id="KY022649">
    <property type="protein sequence ID" value="ARR97167.1"/>
    <property type="molecule type" value="mRNA"/>
</dbReference>
<evidence type="ECO:0000313" key="10">
    <source>
        <dbReference type="EMBL" id="ARR97167.1"/>
    </source>
</evidence>
<keyword evidence="6 10" id="KW-0418">Kinase</keyword>
<sequence length="751" mass="86123">MLLRINVGDALTCVYILLELLQLHTMLRVTDGSFGQTTRHFYFNKNKIGTGASSDVFIGVEKATGETHALKIFKDAQWSNSQENVREVEALTRMSHRNIVGYFRREEECGTGRGVLVMEYCSGGSLHSFLQQPENMHGLDDQQFLIFLNDTCQGWKYLRQRGFVHRDIKPGNILRDVKPDSSVVYKLADFGASKSVDHDNGQFLSLAGTEEYLHPAMYEKAFMGSGGNTVFDESADLWSFGVTIYHACTGDIPFKPYGGVRNNRNVMFMMITCKPAGTIAGEQRSPSEDIRWKRTLPDTCNLSPTIRERSVSIIAGLLEADRNRQWTFQTLEHSVQRLKSLKKFTIISAEDAALHNIYTSTSPSLSELQEAIAMVTEVPAPHQMLFHHDQRLWEVVNASYPLSAVNADEEEPIILVNKDESEEESCSNRTLGQEPTFGVRPSLDSDLKTASKICVFVFHLLLQVMTSARVEKGQKRAELSLWSYLKHLLGRVEKKFRVLSETCQEKQSRFEMMKSYESTRKEISRESDSTISQNTNKAKQSVCTIHRKLCLLKNEICRFRKKVNEHLESSPIISETSDLSNRPTMLKSIFEETKTILQRIRRRRSSLPLSECDELMHKKDRRDLEQLCQQSISHWQHHQMHHKHPSHLKFKEFKGVYLEHQETLLHFQKMLEELDMESAVLTETLKECWKSSDIAWKHIASSVATLFQSGPSRRSRFSVRQLTEECENNKKRFVDLMGHLPELEVLSLDSS</sequence>
<feature type="chain" id="PRO_5029703306" evidence="8">
    <location>
        <begin position="33"/>
        <end position="751"/>
    </location>
</feature>
<dbReference type="Pfam" id="PF00069">
    <property type="entry name" value="Pkinase"/>
    <property type="match status" value="1"/>
</dbReference>
<keyword evidence="7" id="KW-0067">ATP-binding</keyword>
<dbReference type="GO" id="GO:0005524">
    <property type="term" value="F:ATP binding"/>
    <property type="evidence" value="ECO:0007669"/>
    <property type="project" value="UniProtKB-KW"/>
</dbReference>
<evidence type="ECO:0000256" key="7">
    <source>
        <dbReference type="ARBA" id="ARBA00022840"/>
    </source>
</evidence>
<dbReference type="PANTHER" id="PTHR22969">
    <property type="entry name" value="IKB KINASE"/>
    <property type="match status" value="1"/>
</dbReference>
<dbReference type="InterPro" id="IPR051180">
    <property type="entry name" value="IKK"/>
</dbReference>
<evidence type="ECO:0000256" key="2">
    <source>
        <dbReference type="ARBA" id="ARBA00022490"/>
    </source>
</evidence>